<evidence type="ECO:0000256" key="5">
    <source>
        <dbReference type="ARBA" id="ARBA00023136"/>
    </source>
</evidence>
<feature type="transmembrane region" description="Helical" evidence="7">
    <location>
        <begin position="26"/>
        <end position="43"/>
    </location>
</feature>
<feature type="transmembrane region" description="Helical" evidence="7">
    <location>
        <begin position="363"/>
        <end position="382"/>
    </location>
</feature>
<feature type="transmembrane region" description="Helical" evidence="7">
    <location>
        <begin position="489"/>
        <end position="509"/>
    </location>
</feature>
<proteinExistence type="predicted"/>
<dbReference type="EMBL" id="JABFRW010000052">
    <property type="protein sequence ID" value="NOT33499.1"/>
    <property type="molecule type" value="Genomic_DNA"/>
</dbReference>
<feature type="transmembrane region" description="Helical" evidence="7">
    <location>
        <begin position="323"/>
        <end position="342"/>
    </location>
</feature>
<comment type="subcellular location">
    <subcellularLocation>
        <location evidence="1">Membrane</location>
        <topology evidence="1">Multi-pass membrane protein</topology>
    </subcellularLocation>
</comment>
<dbReference type="PANTHER" id="PTHR10283:SF82">
    <property type="entry name" value="SOLUTE CARRIER FAMILY 13 MEMBER 2"/>
    <property type="match status" value="1"/>
</dbReference>
<keyword evidence="4 7" id="KW-1133">Transmembrane helix</keyword>
<evidence type="ECO:0000256" key="3">
    <source>
        <dbReference type="ARBA" id="ARBA00022692"/>
    </source>
</evidence>
<dbReference type="AlphaFoldDB" id="A0A849SWH8"/>
<name>A0A849SWH8_UNCEI</name>
<keyword evidence="2" id="KW-0813">Transport</keyword>
<feature type="transmembrane region" description="Helical" evidence="7">
    <location>
        <begin position="282"/>
        <end position="303"/>
    </location>
</feature>
<evidence type="ECO:0000313" key="8">
    <source>
        <dbReference type="EMBL" id="NOT33499.1"/>
    </source>
</evidence>
<dbReference type="PANTHER" id="PTHR10283">
    <property type="entry name" value="SOLUTE CARRIER FAMILY 13 MEMBER"/>
    <property type="match status" value="1"/>
</dbReference>
<dbReference type="GO" id="GO:0015141">
    <property type="term" value="F:succinate transmembrane transporter activity"/>
    <property type="evidence" value="ECO:0007669"/>
    <property type="project" value="UniProtKB-ARBA"/>
</dbReference>
<sequence>MVPRAQTSPDRTPPIDPEEPLGPTRHFKPVPILLSVLAAFIVAQLRIPHLGPAAHDTLTILTLAIGLWFTEAVPIVVPALLIPILATMMGVTTVRGAFSGFGDPIVYMFLGTFLLTESAARHGLNARLAATVMNAHWVRGNPKHLIWALALLGCAISAFVNNTATTAMILPLALTAERTHHRGLLVGALLMAAYAPSLGGFATPVGTAPNLIGLGLLEAATGVRPSFGRWMLVFAPLAILFTIGSAAWLRWRAGSVAPVELTRDTAIPAPSIARPWSLAERLLVPVFGVVVLLWIGPGLLQSMPALANAPFLELLRKRLPETVVPLFGGLLLFLLPSGGPGAGGRRGWRNGERILDVSVFRRLEWSTLLLFGGGLSLGVMMFDTGLAHWIGGGLANLLRLEGTPLAGTFGVVLVSTLLGVLVSEITSNTASASLVVPVAIALAQVAGVDPVKPALAATVACSFGFMLPVSTPPNALVYSTGRLRVREMIANGALLDLAGIAVVSVWVTLFA</sequence>
<dbReference type="GO" id="GO:0005886">
    <property type="term" value="C:plasma membrane"/>
    <property type="evidence" value="ECO:0007669"/>
    <property type="project" value="TreeGrafter"/>
</dbReference>
<evidence type="ECO:0000256" key="7">
    <source>
        <dbReference type="SAM" id="Phobius"/>
    </source>
</evidence>
<feature type="transmembrane region" description="Helical" evidence="7">
    <location>
        <begin position="184"/>
        <end position="207"/>
    </location>
</feature>
<organism evidence="8 9">
    <name type="scientific">Eiseniibacteriota bacterium</name>
    <dbReference type="NCBI Taxonomy" id="2212470"/>
    <lineage>
        <taxon>Bacteria</taxon>
        <taxon>Candidatus Eiseniibacteriota</taxon>
    </lineage>
</organism>
<dbReference type="Proteomes" id="UP000580839">
    <property type="component" value="Unassembled WGS sequence"/>
</dbReference>
<evidence type="ECO:0000256" key="4">
    <source>
        <dbReference type="ARBA" id="ARBA00022989"/>
    </source>
</evidence>
<feature type="transmembrane region" description="Helical" evidence="7">
    <location>
        <begin position="105"/>
        <end position="124"/>
    </location>
</feature>
<protein>
    <submittedName>
        <fullName evidence="8">Anion transporter</fullName>
    </submittedName>
</protein>
<evidence type="ECO:0000256" key="1">
    <source>
        <dbReference type="ARBA" id="ARBA00004141"/>
    </source>
</evidence>
<comment type="caution">
    <text evidence="8">The sequence shown here is derived from an EMBL/GenBank/DDBJ whole genome shotgun (WGS) entry which is preliminary data.</text>
</comment>
<feature type="compositionally biased region" description="Polar residues" evidence="6">
    <location>
        <begin position="1"/>
        <end position="10"/>
    </location>
</feature>
<gene>
    <name evidence="8" type="ORF">HOP12_04930</name>
</gene>
<dbReference type="PROSITE" id="PS01271">
    <property type="entry name" value="NA_SULFATE"/>
    <property type="match status" value="1"/>
</dbReference>
<feature type="transmembrane region" description="Helical" evidence="7">
    <location>
        <begin position="454"/>
        <end position="477"/>
    </location>
</feature>
<feature type="region of interest" description="Disordered" evidence="6">
    <location>
        <begin position="1"/>
        <end position="23"/>
    </location>
</feature>
<feature type="transmembrane region" description="Helical" evidence="7">
    <location>
        <begin position="144"/>
        <end position="172"/>
    </location>
</feature>
<evidence type="ECO:0000256" key="6">
    <source>
        <dbReference type="SAM" id="MobiDB-lite"/>
    </source>
</evidence>
<feature type="transmembrane region" description="Helical" evidence="7">
    <location>
        <begin position="227"/>
        <end position="249"/>
    </location>
</feature>
<dbReference type="InterPro" id="IPR031312">
    <property type="entry name" value="Na/sul_symport_CS"/>
</dbReference>
<feature type="transmembrane region" description="Helical" evidence="7">
    <location>
        <begin position="429"/>
        <end position="448"/>
    </location>
</feature>
<dbReference type="InterPro" id="IPR001898">
    <property type="entry name" value="SLC13A/DASS"/>
</dbReference>
<keyword evidence="3 7" id="KW-0812">Transmembrane</keyword>
<dbReference type="Pfam" id="PF00939">
    <property type="entry name" value="Na_sulph_symp"/>
    <property type="match status" value="1"/>
</dbReference>
<evidence type="ECO:0000256" key="2">
    <source>
        <dbReference type="ARBA" id="ARBA00022448"/>
    </source>
</evidence>
<keyword evidence="5 7" id="KW-0472">Membrane</keyword>
<accession>A0A849SWH8</accession>
<reference evidence="8 9" key="1">
    <citation type="submission" date="2020-04" db="EMBL/GenBank/DDBJ databases">
        <title>Metagenomic profiling of ammonia- and methane-oxidizing microorganisms in a Dutch drinking water treatment plant.</title>
        <authorList>
            <person name="Poghosyan L."/>
            <person name="Leucker S."/>
        </authorList>
    </citation>
    <scope>NUCLEOTIDE SEQUENCE [LARGE SCALE GENOMIC DNA]</scope>
    <source>
        <strain evidence="8">S-RSF-IL-03</strain>
    </source>
</reference>
<evidence type="ECO:0000313" key="9">
    <source>
        <dbReference type="Proteomes" id="UP000580839"/>
    </source>
</evidence>
<feature type="transmembrane region" description="Helical" evidence="7">
    <location>
        <begin position="402"/>
        <end position="422"/>
    </location>
</feature>